<gene>
    <name evidence="1" type="ORF">AVDCRST_MAG75-1086</name>
</gene>
<proteinExistence type="predicted"/>
<accession>A0A6J4NFA9</accession>
<dbReference type="EMBL" id="CADCUO010000067">
    <property type="protein sequence ID" value="CAA9382965.1"/>
    <property type="molecule type" value="Genomic_DNA"/>
</dbReference>
<evidence type="ECO:0000313" key="1">
    <source>
        <dbReference type="EMBL" id="CAA9382965.1"/>
    </source>
</evidence>
<dbReference type="InterPro" id="IPR015947">
    <property type="entry name" value="PUA-like_sf"/>
</dbReference>
<dbReference type="AlphaFoldDB" id="A0A6J4NFA9"/>
<evidence type="ECO:0008006" key="2">
    <source>
        <dbReference type="Google" id="ProtNLM"/>
    </source>
</evidence>
<organism evidence="1">
    <name type="scientific">uncultured Propionibacteriaceae bacterium</name>
    <dbReference type="NCBI Taxonomy" id="257457"/>
    <lineage>
        <taxon>Bacteria</taxon>
        <taxon>Bacillati</taxon>
        <taxon>Actinomycetota</taxon>
        <taxon>Actinomycetes</taxon>
        <taxon>Propionibacteriales</taxon>
        <taxon>Propionibacteriaceae</taxon>
        <taxon>environmental samples</taxon>
    </lineage>
</organism>
<dbReference type="SUPFAM" id="SSF88697">
    <property type="entry name" value="PUA domain-like"/>
    <property type="match status" value="1"/>
</dbReference>
<reference evidence="1" key="1">
    <citation type="submission" date="2020-02" db="EMBL/GenBank/DDBJ databases">
        <authorList>
            <person name="Meier V. D."/>
        </authorList>
    </citation>
    <scope>NUCLEOTIDE SEQUENCE</scope>
    <source>
        <strain evidence="1">AVDCRST_MAG75</strain>
    </source>
</reference>
<sequence>MAGKSRLSAADIACWVIKSRRAPAAIAAGWRPGHEQRLNRCLRRSYRVELMQPGQRCLLWLSGRDQPGVQAIGTLLSQAEIPPVGADDPEAEVRVSLRLLQQPIPRSTLLADPVFTRAEVLRMPAGSNPSYLTWDQVDTLRDFVDPREWEAAGW</sequence>
<protein>
    <recommendedName>
        <fullName evidence="2">EVE domain-containing protein</fullName>
    </recommendedName>
</protein>
<name>A0A6J4NFA9_9ACTN</name>